<dbReference type="InterPro" id="IPR043129">
    <property type="entry name" value="ATPase_NBD"/>
</dbReference>
<dbReference type="GO" id="GO:0016301">
    <property type="term" value="F:kinase activity"/>
    <property type="evidence" value="ECO:0007669"/>
    <property type="project" value="UniProtKB-KW"/>
</dbReference>
<dbReference type="InterPro" id="IPR050406">
    <property type="entry name" value="FGGY_Carb_Kinase"/>
</dbReference>
<dbReference type="PANTHER" id="PTHR43095">
    <property type="entry name" value="SUGAR KINASE"/>
    <property type="match status" value="1"/>
</dbReference>
<keyword evidence="7" id="KW-1185">Reference proteome</keyword>
<evidence type="ECO:0008006" key="8">
    <source>
        <dbReference type="Google" id="ProtNLM"/>
    </source>
</evidence>
<evidence type="ECO:0000256" key="1">
    <source>
        <dbReference type="ARBA" id="ARBA00009156"/>
    </source>
</evidence>
<gene>
    <name evidence="6" type="ORF">H8S44_06175</name>
</gene>
<comment type="similarity">
    <text evidence="1">Belongs to the FGGY kinase family.</text>
</comment>
<dbReference type="InterPro" id="IPR018485">
    <property type="entry name" value="FGGY_C"/>
</dbReference>
<dbReference type="PIRSF" id="PIRSF000538">
    <property type="entry name" value="GlpK"/>
    <property type="match status" value="1"/>
</dbReference>
<dbReference type="CDD" id="cd07773">
    <property type="entry name" value="ASKHA_NBD_FGGY_FK"/>
    <property type="match status" value="1"/>
</dbReference>
<keyword evidence="3" id="KW-0418">Kinase</keyword>
<evidence type="ECO:0000313" key="6">
    <source>
        <dbReference type="EMBL" id="MBC5659353.1"/>
    </source>
</evidence>
<accession>A0A923LBP5</accession>
<feature type="domain" description="Carbohydrate kinase FGGY N-terminal" evidence="4">
    <location>
        <begin position="3"/>
        <end position="246"/>
    </location>
</feature>
<dbReference type="InterPro" id="IPR000577">
    <property type="entry name" value="Carb_kinase_FGGY"/>
</dbReference>
<proteinExistence type="inferred from homology"/>
<reference evidence="6" key="1">
    <citation type="submission" date="2020-08" db="EMBL/GenBank/DDBJ databases">
        <title>Genome public.</title>
        <authorList>
            <person name="Liu C."/>
            <person name="Sun Q."/>
        </authorList>
    </citation>
    <scope>NUCLEOTIDE SEQUENCE</scope>
    <source>
        <strain evidence="6">NSJ-68</strain>
    </source>
</reference>
<dbReference type="Proteomes" id="UP000649345">
    <property type="component" value="Unassembled WGS sequence"/>
</dbReference>
<dbReference type="PANTHER" id="PTHR43095:SF5">
    <property type="entry name" value="XYLULOSE KINASE"/>
    <property type="match status" value="1"/>
</dbReference>
<dbReference type="EMBL" id="JACOOR010000003">
    <property type="protein sequence ID" value="MBC5659353.1"/>
    <property type="molecule type" value="Genomic_DNA"/>
</dbReference>
<keyword evidence="2" id="KW-0808">Transferase</keyword>
<comment type="caution">
    <text evidence="6">The sequence shown here is derived from an EMBL/GenBank/DDBJ whole genome shotgun (WGS) entry which is preliminary data.</text>
</comment>
<dbReference type="GO" id="GO:0005975">
    <property type="term" value="P:carbohydrate metabolic process"/>
    <property type="evidence" value="ECO:0007669"/>
    <property type="project" value="InterPro"/>
</dbReference>
<dbReference type="InterPro" id="IPR018484">
    <property type="entry name" value="FGGY_N"/>
</dbReference>
<sequence length="495" mass="55438">MQYIGMDLGSTNTKAAVYDEKFHCIAMATAPLIYKRSSGRVEFDLNQYRDTLAGLLRKLVKTPGVRPEKIERLTLTGQAETLVVLDKDGEPLMDAISWMDERSREECKELEEKFSKETYIARTGQLAVLPTWPATKIRWLQKNRPEIFERVGTYMLLKDYVVYWLTGQRAADCSIATFTFYFDIYQKCYWEEMLDAIGITKEQLPSLAEPCTLAGRLTKEAAALTGLPETVTINRGTLDHFAGMIGTGNVTAGGLTMSVGTVMGLSVFAPVGWRWQERAQEIAMHYGFFPDSYVMLPVAESGGVSLEWFRKTCMPGVSYPKLNEELEKRTFPGELIFLPYLQGTNAPEMDGKVSGLFYGLRAEHDAYDMAAAVMEGVAFLLRKNCEALKEAGTKIRYIVATGGGSKSAVWCQMQADITGLPVVIPREKEAACFGAALAGAVEAGTCTSYQEAADRCVEMETRYEPRRIEKYEKKYRQFCALYQAMVAVERMGREE</sequence>
<dbReference type="AlphaFoldDB" id="A0A923LBP5"/>
<protein>
    <recommendedName>
        <fullName evidence="8">Carbohydrate kinase</fullName>
    </recommendedName>
</protein>
<dbReference type="Gene3D" id="3.30.420.40">
    <property type="match status" value="2"/>
</dbReference>
<dbReference type="RefSeq" id="WP_186871717.1">
    <property type="nucleotide sequence ID" value="NZ_JACOOR010000003.1"/>
</dbReference>
<evidence type="ECO:0000313" key="7">
    <source>
        <dbReference type="Proteomes" id="UP000649345"/>
    </source>
</evidence>
<evidence type="ECO:0000256" key="2">
    <source>
        <dbReference type="ARBA" id="ARBA00022679"/>
    </source>
</evidence>
<evidence type="ECO:0000259" key="4">
    <source>
        <dbReference type="Pfam" id="PF00370"/>
    </source>
</evidence>
<name>A0A923LBP5_9FIRM</name>
<organism evidence="6 7">
    <name type="scientific">Anaerosacchariphilus hominis</name>
    <dbReference type="NCBI Taxonomy" id="2763017"/>
    <lineage>
        <taxon>Bacteria</taxon>
        <taxon>Bacillati</taxon>
        <taxon>Bacillota</taxon>
        <taxon>Clostridia</taxon>
        <taxon>Lachnospirales</taxon>
        <taxon>Lachnospiraceae</taxon>
        <taxon>Anaerosacchariphilus</taxon>
    </lineage>
</organism>
<evidence type="ECO:0000259" key="5">
    <source>
        <dbReference type="Pfam" id="PF02782"/>
    </source>
</evidence>
<dbReference type="Pfam" id="PF02782">
    <property type="entry name" value="FGGY_C"/>
    <property type="match status" value="1"/>
</dbReference>
<dbReference type="Pfam" id="PF00370">
    <property type="entry name" value="FGGY_N"/>
    <property type="match status" value="1"/>
</dbReference>
<evidence type="ECO:0000256" key="3">
    <source>
        <dbReference type="ARBA" id="ARBA00022777"/>
    </source>
</evidence>
<dbReference type="SUPFAM" id="SSF53067">
    <property type="entry name" value="Actin-like ATPase domain"/>
    <property type="match status" value="2"/>
</dbReference>
<feature type="domain" description="Carbohydrate kinase FGGY C-terminal" evidence="5">
    <location>
        <begin position="323"/>
        <end position="442"/>
    </location>
</feature>